<proteinExistence type="predicted"/>
<evidence type="ECO:0000313" key="4">
    <source>
        <dbReference type="Proteomes" id="UP000048289"/>
    </source>
</evidence>
<organism evidence="2 4">
    <name type="scientific">Mycobacterium tuberculosis</name>
    <dbReference type="NCBI Taxonomy" id="1773"/>
    <lineage>
        <taxon>Bacteria</taxon>
        <taxon>Bacillati</taxon>
        <taxon>Actinomycetota</taxon>
        <taxon>Actinomycetes</taxon>
        <taxon>Mycobacteriales</taxon>
        <taxon>Mycobacteriaceae</taxon>
        <taxon>Mycobacterium</taxon>
        <taxon>Mycobacterium tuberculosis complex</taxon>
    </lineage>
</organism>
<dbReference type="EMBL" id="CFOE01000806">
    <property type="protein sequence ID" value="CFE46016.1"/>
    <property type="molecule type" value="Genomic_DNA"/>
</dbReference>
<evidence type="ECO:0000313" key="5">
    <source>
        <dbReference type="Proteomes" id="UP000048948"/>
    </source>
</evidence>
<dbReference type="Proteomes" id="UP000048948">
    <property type="component" value="Unassembled WGS sequence"/>
</dbReference>
<dbReference type="Proteomes" id="UP000048289">
    <property type="component" value="Unassembled WGS sequence"/>
</dbReference>
<gene>
    <name evidence="2" type="ORF">ERS007681_03961</name>
    <name evidence="3" type="ORF">ERS027646_01284</name>
</gene>
<feature type="region of interest" description="Disordered" evidence="1">
    <location>
        <begin position="26"/>
        <end position="52"/>
    </location>
</feature>
<feature type="compositionally biased region" description="Polar residues" evidence="1">
    <location>
        <begin position="80"/>
        <end position="106"/>
    </location>
</feature>
<feature type="compositionally biased region" description="Low complexity" evidence="1">
    <location>
        <begin position="38"/>
        <end position="52"/>
    </location>
</feature>
<dbReference type="AlphaFoldDB" id="A0A654TED9"/>
<reference evidence="4 5" key="1">
    <citation type="submission" date="2015-03" db="EMBL/GenBank/DDBJ databases">
        <authorList>
            <consortium name="Pathogen Informatics"/>
        </authorList>
    </citation>
    <scope>NUCLEOTIDE SEQUENCE [LARGE SCALE GENOMIC DNA]</scope>
    <source>
        <strain evidence="3 5">Bir 172</strain>
        <strain evidence="2 4">G09901357</strain>
    </source>
</reference>
<sequence>MACTWAISRPACAVNASADLAEITHGTIDGRGPRPPVLSLASTGASAGAGTGASSKIRCALVPLIPKEDTAARRGRPSTDHSLASVNTDTAPLVQSTRGEGSSTCNVAGITP</sequence>
<name>A0A654TED9_MYCTX</name>
<protein>
    <submittedName>
        <fullName evidence="2">Uncharacterized protein</fullName>
    </submittedName>
</protein>
<evidence type="ECO:0000313" key="3">
    <source>
        <dbReference type="EMBL" id="CKS11270.1"/>
    </source>
</evidence>
<accession>A0A654TED9</accession>
<evidence type="ECO:0000256" key="1">
    <source>
        <dbReference type="SAM" id="MobiDB-lite"/>
    </source>
</evidence>
<evidence type="ECO:0000313" key="2">
    <source>
        <dbReference type="EMBL" id="CFE46016.1"/>
    </source>
</evidence>
<feature type="region of interest" description="Disordered" evidence="1">
    <location>
        <begin position="68"/>
        <end position="112"/>
    </location>
</feature>
<dbReference type="EMBL" id="CNGE01000178">
    <property type="protein sequence ID" value="CKS11270.1"/>
    <property type="molecule type" value="Genomic_DNA"/>
</dbReference>